<dbReference type="InterPro" id="IPR017941">
    <property type="entry name" value="Rieske_2Fe-2S"/>
</dbReference>
<keyword evidence="3" id="KW-0408">Iron</keyword>
<dbReference type="EMBL" id="JACPUR010000024">
    <property type="protein sequence ID" value="MBI3128173.1"/>
    <property type="molecule type" value="Genomic_DNA"/>
</dbReference>
<evidence type="ECO:0000256" key="7">
    <source>
        <dbReference type="SAM" id="Phobius"/>
    </source>
</evidence>
<evidence type="ECO:0000256" key="2">
    <source>
        <dbReference type="ARBA" id="ARBA00022723"/>
    </source>
</evidence>
<dbReference type="GO" id="GO:0046872">
    <property type="term" value="F:metal ion binding"/>
    <property type="evidence" value="ECO:0007669"/>
    <property type="project" value="UniProtKB-KW"/>
</dbReference>
<sequence>MSPTRLKAPSVKLPAEYEAESQQKPRGMDRRRFLNYTGWLGILGSLAVGLLGFLRFLFPRVLFEPPAQFKAGLPSEYAVGAVDTRFLNSQRVWIVREEQGFYALSAVCTHLGCTPAWLATENKFKCPCHGSGFRRSGVNFEGPAPRPLERVKISLGEDGQLLIDKGKIFRQEKGEWTSPDAFLIA</sequence>
<dbReference type="GO" id="GO:0051537">
    <property type="term" value="F:2 iron, 2 sulfur cluster binding"/>
    <property type="evidence" value="ECO:0007669"/>
    <property type="project" value="UniProtKB-KW"/>
</dbReference>
<dbReference type="SUPFAM" id="SSF50022">
    <property type="entry name" value="ISP domain"/>
    <property type="match status" value="1"/>
</dbReference>
<name>A0A932MNV8_UNCTE</name>
<dbReference type="PRINTS" id="PR00162">
    <property type="entry name" value="RIESKE"/>
</dbReference>
<reference evidence="9" key="1">
    <citation type="submission" date="2020-07" db="EMBL/GenBank/DDBJ databases">
        <title>Huge and variable diversity of episymbiotic CPR bacteria and DPANN archaea in groundwater ecosystems.</title>
        <authorList>
            <person name="He C.Y."/>
            <person name="Keren R."/>
            <person name="Whittaker M."/>
            <person name="Farag I.F."/>
            <person name="Doudna J."/>
            <person name="Cate J.H.D."/>
            <person name="Banfield J.F."/>
        </authorList>
    </citation>
    <scope>NUCLEOTIDE SEQUENCE</scope>
    <source>
        <strain evidence="9">NC_groundwater_763_Ag_S-0.2um_68_21</strain>
    </source>
</reference>
<evidence type="ECO:0000256" key="4">
    <source>
        <dbReference type="ARBA" id="ARBA00023014"/>
    </source>
</evidence>
<evidence type="ECO:0000313" key="10">
    <source>
        <dbReference type="Proteomes" id="UP000782312"/>
    </source>
</evidence>
<dbReference type="Gene3D" id="2.102.10.10">
    <property type="entry name" value="Rieske [2Fe-2S] iron-sulphur domain"/>
    <property type="match status" value="1"/>
</dbReference>
<keyword evidence="7" id="KW-0472">Membrane</keyword>
<keyword evidence="2" id="KW-0479">Metal-binding</keyword>
<keyword evidence="7" id="KW-0812">Transmembrane</keyword>
<feature type="transmembrane region" description="Helical" evidence="7">
    <location>
        <begin position="33"/>
        <end position="58"/>
    </location>
</feature>
<dbReference type="Pfam" id="PF00355">
    <property type="entry name" value="Rieske"/>
    <property type="match status" value="1"/>
</dbReference>
<dbReference type="InterPro" id="IPR036922">
    <property type="entry name" value="Rieske_2Fe-2S_sf"/>
</dbReference>
<dbReference type="InterPro" id="IPR005805">
    <property type="entry name" value="Rieske_Fe-S_prot_C"/>
</dbReference>
<keyword evidence="5" id="KW-1015">Disulfide bond</keyword>
<evidence type="ECO:0000256" key="1">
    <source>
        <dbReference type="ARBA" id="ARBA00022714"/>
    </source>
</evidence>
<evidence type="ECO:0000256" key="3">
    <source>
        <dbReference type="ARBA" id="ARBA00023004"/>
    </source>
</evidence>
<dbReference type="InterPro" id="IPR014349">
    <property type="entry name" value="Rieske_Fe-S_prot"/>
</dbReference>
<evidence type="ECO:0000256" key="5">
    <source>
        <dbReference type="ARBA" id="ARBA00023157"/>
    </source>
</evidence>
<dbReference type="AlphaFoldDB" id="A0A932MNV8"/>
<feature type="domain" description="Rieske" evidence="8">
    <location>
        <begin position="69"/>
        <end position="162"/>
    </location>
</feature>
<evidence type="ECO:0000259" key="8">
    <source>
        <dbReference type="PROSITE" id="PS51296"/>
    </source>
</evidence>
<evidence type="ECO:0000256" key="6">
    <source>
        <dbReference type="ARBA" id="ARBA00034078"/>
    </source>
</evidence>
<keyword evidence="7" id="KW-1133">Transmembrane helix</keyword>
<organism evidence="9 10">
    <name type="scientific">Tectimicrobiota bacterium</name>
    <dbReference type="NCBI Taxonomy" id="2528274"/>
    <lineage>
        <taxon>Bacteria</taxon>
        <taxon>Pseudomonadati</taxon>
        <taxon>Nitrospinota/Tectimicrobiota group</taxon>
        <taxon>Candidatus Tectimicrobiota</taxon>
    </lineage>
</organism>
<keyword evidence="4" id="KW-0411">Iron-sulfur</keyword>
<comment type="caution">
    <text evidence="9">The sequence shown here is derived from an EMBL/GenBank/DDBJ whole genome shotgun (WGS) entry which is preliminary data.</text>
</comment>
<dbReference type="Proteomes" id="UP000782312">
    <property type="component" value="Unassembled WGS sequence"/>
</dbReference>
<gene>
    <name evidence="9" type="ORF">HYZ11_11260</name>
</gene>
<proteinExistence type="predicted"/>
<accession>A0A932MNV8</accession>
<protein>
    <submittedName>
        <fullName evidence="9">Rieske 2Fe-2S domain-containing protein</fullName>
    </submittedName>
</protein>
<evidence type="ECO:0000313" key="9">
    <source>
        <dbReference type="EMBL" id="MBI3128173.1"/>
    </source>
</evidence>
<dbReference type="PROSITE" id="PS51296">
    <property type="entry name" value="RIESKE"/>
    <property type="match status" value="1"/>
</dbReference>
<dbReference type="GO" id="GO:0016020">
    <property type="term" value="C:membrane"/>
    <property type="evidence" value="ECO:0007669"/>
    <property type="project" value="InterPro"/>
</dbReference>
<keyword evidence="1" id="KW-0001">2Fe-2S</keyword>
<dbReference type="PANTHER" id="PTHR10134">
    <property type="entry name" value="CYTOCHROME B-C1 COMPLEX SUBUNIT RIESKE, MITOCHONDRIAL"/>
    <property type="match status" value="1"/>
</dbReference>
<comment type="cofactor">
    <cofactor evidence="6">
        <name>[2Fe-2S] cluster</name>
        <dbReference type="ChEBI" id="CHEBI:190135"/>
    </cofactor>
</comment>